<dbReference type="PANTHER" id="PTHR16223">
    <property type="entry name" value="TRANSCRIPTION FACTOR BHLH83-RELATED"/>
    <property type="match status" value="1"/>
</dbReference>
<keyword evidence="3" id="KW-0539">Nucleus</keyword>
<keyword evidence="2" id="KW-0238">DNA-binding</keyword>
<reference evidence="5 6" key="1">
    <citation type="submission" date="2019-12" db="EMBL/GenBank/DDBJ databases">
        <authorList>
            <person name="Alioto T."/>
            <person name="Alioto T."/>
            <person name="Gomez Garrido J."/>
        </authorList>
    </citation>
    <scope>NUCLEOTIDE SEQUENCE [LARGE SCALE GENOMIC DNA]</scope>
</reference>
<comment type="caution">
    <text evidence="5">The sequence shown here is derived from an EMBL/GenBank/DDBJ whole genome shotgun (WGS) entry which is preliminary data.</text>
</comment>
<evidence type="ECO:0000256" key="2">
    <source>
        <dbReference type="ARBA" id="ARBA00023125"/>
    </source>
</evidence>
<evidence type="ECO:0000256" key="4">
    <source>
        <dbReference type="SAM" id="MobiDB-lite"/>
    </source>
</evidence>
<dbReference type="InterPro" id="IPR045843">
    <property type="entry name" value="IND-like"/>
</dbReference>
<dbReference type="GO" id="GO:0000978">
    <property type="term" value="F:RNA polymerase II cis-regulatory region sequence-specific DNA binding"/>
    <property type="evidence" value="ECO:0007669"/>
    <property type="project" value="TreeGrafter"/>
</dbReference>
<evidence type="ECO:0000313" key="5">
    <source>
        <dbReference type="EMBL" id="CAA2969625.1"/>
    </source>
</evidence>
<dbReference type="InterPro" id="IPR045239">
    <property type="entry name" value="bHLH95_bHLH"/>
</dbReference>
<dbReference type="CDD" id="cd11393">
    <property type="entry name" value="bHLH_AtbHLH_like"/>
    <property type="match status" value="1"/>
</dbReference>
<dbReference type="AlphaFoldDB" id="A0A8S0QK82"/>
<dbReference type="EMBL" id="CACTIH010001946">
    <property type="protein sequence ID" value="CAA2969625.1"/>
    <property type="molecule type" value="Genomic_DNA"/>
</dbReference>
<evidence type="ECO:0000256" key="3">
    <source>
        <dbReference type="ARBA" id="ARBA00023242"/>
    </source>
</evidence>
<evidence type="ECO:0000256" key="1">
    <source>
        <dbReference type="ARBA" id="ARBA00004123"/>
    </source>
</evidence>
<feature type="region of interest" description="Disordered" evidence="4">
    <location>
        <begin position="125"/>
        <end position="147"/>
    </location>
</feature>
<name>A0A8S0QK82_OLEEU</name>
<protein>
    <submittedName>
        <fullName evidence="5">Transcription factor bHLH123</fullName>
    </submittedName>
</protein>
<dbReference type="GO" id="GO:0005634">
    <property type="term" value="C:nucleus"/>
    <property type="evidence" value="ECO:0007669"/>
    <property type="project" value="UniProtKB-SubCell"/>
</dbReference>
<dbReference type="PANTHER" id="PTHR16223:SF46">
    <property type="entry name" value="TRANSCRIPTION FACTOR BHLH123"/>
    <property type="match status" value="1"/>
</dbReference>
<comment type="subcellular location">
    <subcellularLocation>
        <location evidence="1">Nucleus</location>
    </subcellularLocation>
</comment>
<sequence length="182" mass="20046">MADEYQIGSGGNWWDKSRINRFETGSSAQKSSISTTLNSIASFGWTTGMVDDKARSSMDTGTVPGSSMVFQDSQKLQGQDQSSTGTLLADSNIHMMAFVLSEAIEYIKFLHEQVRVLSTPYMKSGSPIQLQQNSDKSKVPEQGPRQDLRSRGLCLVPISSTYPVTHESSVDFWTPTFGGTFR</sequence>
<accession>A0A8S0QK82</accession>
<dbReference type="GO" id="GO:0000981">
    <property type="term" value="F:DNA-binding transcription factor activity, RNA polymerase II-specific"/>
    <property type="evidence" value="ECO:0007669"/>
    <property type="project" value="TreeGrafter"/>
</dbReference>
<proteinExistence type="predicted"/>
<dbReference type="OrthoDB" id="673975at2759"/>
<organism evidence="5 6">
    <name type="scientific">Olea europaea subsp. europaea</name>
    <dbReference type="NCBI Taxonomy" id="158383"/>
    <lineage>
        <taxon>Eukaryota</taxon>
        <taxon>Viridiplantae</taxon>
        <taxon>Streptophyta</taxon>
        <taxon>Embryophyta</taxon>
        <taxon>Tracheophyta</taxon>
        <taxon>Spermatophyta</taxon>
        <taxon>Magnoliopsida</taxon>
        <taxon>eudicotyledons</taxon>
        <taxon>Gunneridae</taxon>
        <taxon>Pentapetalae</taxon>
        <taxon>asterids</taxon>
        <taxon>lamiids</taxon>
        <taxon>Lamiales</taxon>
        <taxon>Oleaceae</taxon>
        <taxon>Oleeae</taxon>
        <taxon>Olea</taxon>
    </lineage>
</organism>
<dbReference type="Gramene" id="OE9A008391T1">
    <property type="protein sequence ID" value="OE9A008391C1"/>
    <property type="gene ID" value="OE9A008391"/>
</dbReference>
<keyword evidence="6" id="KW-1185">Reference proteome</keyword>
<feature type="compositionally biased region" description="Basic and acidic residues" evidence="4">
    <location>
        <begin position="135"/>
        <end position="147"/>
    </location>
</feature>
<dbReference type="Proteomes" id="UP000594638">
    <property type="component" value="Unassembled WGS sequence"/>
</dbReference>
<gene>
    <name evidence="5" type="ORF">OLEA9_A008391</name>
</gene>
<evidence type="ECO:0000313" key="6">
    <source>
        <dbReference type="Proteomes" id="UP000594638"/>
    </source>
</evidence>